<organism evidence="10 11">
    <name type="scientific">Drosophila gunungcola</name>
    <name type="common">fruit fly</name>
    <dbReference type="NCBI Taxonomy" id="103775"/>
    <lineage>
        <taxon>Eukaryota</taxon>
        <taxon>Metazoa</taxon>
        <taxon>Ecdysozoa</taxon>
        <taxon>Arthropoda</taxon>
        <taxon>Hexapoda</taxon>
        <taxon>Insecta</taxon>
        <taxon>Pterygota</taxon>
        <taxon>Neoptera</taxon>
        <taxon>Endopterygota</taxon>
        <taxon>Diptera</taxon>
        <taxon>Brachycera</taxon>
        <taxon>Muscomorpha</taxon>
        <taxon>Ephydroidea</taxon>
        <taxon>Drosophilidae</taxon>
        <taxon>Drosophila</taxon>
        <taxon>Sophophora</taxon>
    </lineage>
</organism>
<dbReference type="PANTHER" id="PTHR45659">
    <property type="entry name" value="HOMEOBOX PROTEIN HOX"/>
    <property type="match status" value="1"/>
</dbReference>
<keyword evidence="5 6" id="KW-0539">Nucleus</keyword>
<dbReference type="OrthoDB" id="6159439at2759"/>
<dbReference type="InterPro" id="IPR017970">
    <property type="entry name" value="Homeobox_CS"/>
</dbReference>
<comment type="subcellular location">
    <subcellularLocation>
        <location evidence="1 6 7">Nucleus</location>
    </subcellularLocation>
</comment>
<dbReference type="InterPro" id="IPR009057">
    <property type="entry name" value="Homeodomain-like_sf"/>
</dbReference>
<feature type="domain" description="Homeobox" evidence="9">
    <location>
        <begin position="256"/>
        <end position="316"/>
    </location>
</feature>
<feature type="region of interest" description="Disordered" evidence="8">
    <location>
        <begin position="177"/>
        <end position="224"/>
    </location>
</feature>
<dbReference type="SUPFAM" id="SSF46689">
    <property type="entry name" value="Homeodomain-like"/>
    <property type="match status" value="1"/>
</dbReference>
<evidence type="ECO:0000313" key="11">
    <source>
        <dbReference type="Proteomes" id="UP001059596"/>
    </source>
</evidence>
<keyword evidence="11" id="KW-1185">Reference proteome</keyword>
<protein>
    <recommendedName>
        <fullName evidence="9">Homeobox domain-containing protein</fullName>
    </recommendedName>
</protein>
<dbReference type="GO" id="GO:0000122">
    <property type="term" value="P:negative regulation of transcription by RNA polymerase II"/>
    <property type="evidence" value="ECO:0007669"/>
    <property type="project" value="TreeGrafter"/>
</dbReference>
<evidence type="ECO:0000256" key="7">
    <source>
        <dbReference type="RuleBase" id="RU000682"/>
    </source>
</evidence>
<dbReference type="Proteomes" id="UP001059596">
    <property type="component" value="Chromosome 3R"/>
</dbReference>
<evidence type="ECO:0000256" key="3">
    <source>
        <dbReference type="ARBA" id="ARBA00023125"/>
    </source>
</evidence>
<dbReference type="InterPro" id="IPR005567">
    <property type="entry name" value="FTZ_N"/>
</dbReference>
<feature type="region of interest" description="Disordered" evidence="8">
    <location>
        <begin position="393"/>
        <end position="425"/>
    </location>
</feature>
<dbReference type="PROSITE" id="PS50071">
    <property type="entry name" value="HOMEOBOX_2"/>
    <property type="match status" value="1"/>
</dbReference>
<proteinExistence type="predicted"/>
<comment type="caution">
    <text evidence="10">The sequence shown here is derived from an EMBL/GenBank/DDBJ whole genome shotgun (WGS) entry which is preliminary data.</text>
</comment>
<dbReference type="AlphaFoldDB" id="A0A9P9YWH5"/>
<dbReference type="GO" id="GO:0009952">
    <property type="term" value="P:anterior/posterior pattern specification"/>
    <property type="evidence" value="ECO:0007669"/>
    <property type="project" value="TreeGrafter"/>
</dbReference>
<dbReference type="PRINTS" id="PR00024">
    <property type="entry name" value="HOMEOBOX"/>
</dbReference>
<feature type="region of interest" description="Disordered" evidence="8">
    <location>
        <begin position="75"/>
        <end position="94"/>
    </location>
</feature>
<dbReference type="PROSITE" id="PS00027">
    <property type="entry name" value="HOMEOBOX_1"/>
    <property type="match status" value="1"/>
</dbReference>
<dbReference type="Pfam" id="PF03867">
    <property type="entry name" value="FTZ"/>
    <property type="match status" value="1"/>
</dbReference>
<gene>
    <name evidence="10" type="ORF">M5D96_000616</name>
</gene>
<dbReference type="CDD" id="cd00086">
    <property type="entry name" value="homeodomain"/>
    <property type="match status" value="1"/>
</dbReference>
<dbReference type="GO" id="GO:0000981">
    <property type="term" value="F:DNA-binding transcription factor activity, RNA polymerase II-specific"/>
    <property type="evidence" value="ECO:0007669"/>
    <property type="project" value="InterPro"/>
</dbReference>
<name>A0A9P9YWH5_9MUSC</name>
<dbReference type="InterPro" id="IPR050296">
    <property type="entry name" value="Antp_homeobox"/>
</dbReference>
<sequence>MAATNSQQSHYSYADNMNMYNMYHPHSLPPTYYDNSTSNAYYQNSSSYQSYQGYYPQESYSDSYYYYNNIQEQAQTAQSAPTTPPPKSAKRKAEEDAIIAAVEERPSTLRALLTNPVKKLKYTPDYFYTTVEQVKKTPAPVPVSKVAASPAPSYEQEYVAVPTPSASEDVDYLDVYSPQSQSQKHLKNGDFATPPPTTPTSLPPPVEGISTPPQSPGEKSSSAVSQEINHRIVTAPNGAGDFNWSHIEETLASDCKDSKRTRQTYTRYQTLELEKEFHFNRYITRRRRIDIANALSLSERQIKIWFQNRRMKSKKDRTLESSPEHCGAGYSALLPPLEATTTSSGPGPAAVSSVPMYHHHHQATATSYPAYNHNHSHGHSHSYGLLNDYPQQQQSHQQYEAYPQQYQHQQQCGYQQHPQDLYHLP</sequence>
<evidence type="ECO:0000256" key="8">
    <source>
        <dbReference type="SAM" id="MobiDB-lite"/>
    </source>
</evidence>
<evidence type="ECO:0000313" key="10">
    <source>
        <dbReference type="EMBL" id="KAI8044455.1"/>
    </source>
</evidence>
<evidence type="ECO:0000259" key="9">
    <source>
        <dbReference type="PROSITE" id="PS50071"/>
    </source>
</evidence>
<evidence type="ECO:0000256" key="2">
    <source>
        <dbReference type="ARBA" id="ARBA00022473"/>
    </source>
</evidence>
<dbReference type="EMBL" id="JAMKOV010000001">
    <property type="protein sequence ID" value="KAI8044455.1"/>
    <property type="molecule type" value="Genomic_DNA"/>
</dbReference>
<dbReference type="GO" id="GO:0005634">
    <property type="term" value="C:nucleus"/>
    <property type="evidence" value="ECO:0007669"/>
    <property type="project" value="UniProtKB-SubCell"/>
</dbReference>
<dbReference type="Pfam" id="PF00046">
    <property type="entry name" value="Homeodomain"/>
    <property type="match status" value="1"/>
</dbReference>
<evidence type="ECO:0000256" key="5">
    <source>
        <dbReference type="ARBA" id="ARBA00023242"/>
    </source>
</evidence>
<dbReference type="GO" id="GO:0000978">
    <property type="term" value="F:RNA polymerase II cis-regulatory region sequence-specific DNA binding"/>
    <property type="evidence" value="ECO:0007669"/>
    <property type="project" value="TreeGrafter"/>
</dbReference>
<feature type="region of interest" description="Disordered" evidence="8">
    <location>
        <begin position="368"/>
        <end position="387"/>
    </location>
</feature>
<dbReference type="InterPro" id="IPR020479">
    <property type="entry name" value="HD_metazoa"/>
</dbReference>
<feature type="DNA-binding region" description="Homeobox" evidence="6">
    <location>
        <begin position="258"/>
        <end position="317"/>
    </location>
</feature>
<keyword evidence="2" id="KW-0217">Developmental protein</keyword>
<evidence type="ECO:0000256" key="6">
    <source>
        <dbReference type="PROSITE-ProRule" id="PRU00108"/>
    </source>
</evidence>
<keyword evidence="4 6" id="KW-0371">Homeobox</keyword>
<dbReference type="PANTHER" id="PTHR45659:SF22">
    <property type="entry name" value="HOMEOTIC PROTEIN ANTENNAPEDIA-RELATED"/>
    <property type="match status" value="1"/>
</dbReference>
<keyword evidence="3 6" id="KW-0238">DNA-binding</keyword>
<accession>A0A9P9YWH5</accession>
<evidence type="ECO:0000256" key="4">
    <source>
        <dbReference type="ARBA" id="ARBA00023155"/>
    </source>
</evidence>
<dbReference type="SMART" id="SM00389">
    <property type="entry name" value="HOX"/>
    <property type="match status" value="1"/>
</dbReference>
<evidence type="ECO:0000256" key="1">
    <source>
        <dbReference type="ARBA" id="ARBA00004123"/>
    </source>
</evidence>
<dbReference type="InterPro" id="IPR001356">
    <property type="entry name" value="HD"/>
</dbReference>
<feature type="compositionally biased region" description="Low complexity" evidence="8">
    <location>
        <begin position="393"/>
        <end position="419"/>
    </location>
</feature>
<feature type="compositionally biased region" description="Pro residues" evidence="8">
    <location>
        <begin position="193"/>
        <end position="206"/>
    </location>
</feature>
<reference evidence="10" key="1">
    <citation type="journal article" date="2023" name="Genome Biol. Evol.">
        <title>Long-read-based Genome Assembly of Drosophila gunungcola Reveals Fewer Chemosensory Genes in Flower-breeding Species.</title>
        <authorList>
            <person name="Negi A."/>
            <person name="Liao B.Y."/>
            <person name="Yeh S.D."/>
        </authorList>
    </citation>
    <scope>NUCLEOTIDE SEQUENCE</scope>
    <source>
        <strain evidence="10">Sukarami</strain>
    </source>
</reference>
<dbReference type="Gene3D" id="1.10.10.60">
    <property type="entry name" value="Homeodomain-like"/>
    <property type="match status" value="1"/>
</dbReference>